<feature type="transmembrane region" description="Helical" evidence="6">
    <location>
        <begin position="73"/>
        <end position="90"/>
    </location>
</feature>
<dbReference type="InterPro" id="IPR005496">
    <property type="entry name" value="Integral_membrane_TerC"/>
</dbReference>
<evidence type="ECO:0000256" key="5">
    <source>
        <dbReference type="ARBA" id="ARBA00023136"/>
    </source>
</evidence>
<evidence type="ECO:0000256" key="1">
    <source>
        <dbReference type="ARBA" id="ARBA00004141"/>
    </source>
</evidence>
<evidence type="ECO:0000256" key="3">
    <source>
        <dbReference type="ARBA" id="ARBA00022692"/>
    </source>
</evidence>
<keyword evidence="5 6" id="KW-0472">Membrane</keyword>
<protein>
    <recommendedName>
        <fullName evidence="8">Integral membrane protein</fullName>
    </recommendedName>
</protein>
<evidence type="ECO:0000256" key="4">
    <source>
        <dbReference type="ARBA" id="ARBA00022989"/>
    </source>
</evidence>
<evidence type="ECO:0008006" key="8">
    <source>
        <dbReference type="Google" id="ProtNLM"/>
    </source>
</evidence>
<dbReference type="Pfam" id="PF03741">
    <property type="entry name" value="TerC"/>
    <property type="match status" value="1"/>
</dbReference>
<reference evidence="7" key="1">
    <citation type="submission" date="2020-02" db="EMBL/GenBank/DDBJ databases">
        <authorList>
            <person name="Meier V. D."/>
        </authorList>
    </citation>
    <scope>NUCLEOTIDE SEQUENCE</scope>
    <source>
        <strain evidence="7">AVDCRST_MAG27</strain>
    </source>
</reference>
<evidence type="ECO:0000313" key="7">
    <source>
        <dbReference type="EMBL" id="CAA9279352.1"/>
    </source>
</evidence>
<evidence type="ECO:0000256" key="2">
    <source>
        <dbReference type="ARBA" id="ARBA00007511"/>
    </source>
</evidence>
<dbReference type="GO" id="GO:0016020">
    <property type="term" value="C:membrane"/>
    <property type="evidence" value="ECO:0007669"/>
    <property type="project" value="UniProtKB-SubCell"/>
</dbReference>
<dbReference type="PANTHER" id="PTHR30238">
    <property type="entry name" value="MEMBRANE BOUND PREDICTED REDOX MODULATOR"/>
    <property type="match status" value="1"/>
</dbReference>
<keyword evidence="3 6" id="KW-0812">Transmembrane</keyword>
<proteinExistence type="inferred from homology"/>
<feature type="transmembrane region" description="Helical" evidence="6">
    <location>
        <begin position="47"/>
        <end position="66"/>
    </location>
</feature>
<keyword evidence="4 6" id="KW-1133">Transmembrane helix</keyword>
<dbReference type="EMBL" id="CADCTD010000165">
    <property type="protein sequence ID" value="CAA9279352.1"/>
    <property type="molecule type" value="Genomic_DNA"/>
</dbReference>
<gene>
    <name evidence="7" type="ORF">AVDCRST_MAG27-3898</name>
</gene>
<sequence length="192" mass="19981">MDLSPVAGSWPPLGQILGVNILLPGDNAAPVALAAAGPPAERRGRTIMFGMVQAVVLRVVFSLAAVRLLAVPGLLLAGGLVLPCIAYGFFEELRDEDKADAAGEHAPHETRTMGAALRQIVIADGSMSRDNLLAVAGAAAGNRPMLIIGLVISILLVGVAATLLERYRRIACLGVALIMRPRPGRRPRGLSG</sequence>
<organism evidence="7">
    <name type="scientific">uncultured Craurococcus sp</name>
    <dbReference type="NCBI Taxonomy" id="1135998"/>
    <lineage>
        <taxon>Bacteria</taxon>
        <taxon>Pseudomonadati</taxon>
        <taxon>Pseudomonadota</taxon>
        <taxon>Alphaproteobacteria</taxon>
        <taxon>Acetobacterales</taxon>
        <taxon>Acetobacteraceae</taxon>
        <taxon>Craurococcus</taxon>
        <taxon>environmental samples</taxon>
    </lineage>
</organism>
<comment type="subcellular location">
    <subcellularLocation>
        <location evidence="1">Membrane</location>
        <topology evidence="1">Multi-pass membrane protein</topology>
    </subcellularLocation>
</comment>
<dbReference type="PANTHER" id="PTHR30238:SF4">
    <property type="entry name" value="SLL1022 PROTEIN"/>
    <property type="match status" value="1"/>
</dbReference>
<evidence type="ECO:0000256" key="6">
    <source>
        <dbReference type="SAM" id="Phobius"/>
    </source>
</evidence>
<name>A0A6J4JFQ2_9PROT</name>
<dbReference type="InterPro" id="IPR022301">
    <property type="entry name" value="Integral_membrane_YjbE"/>
</dbReference>
<dbReference type="NCBIfam" id="TIGR03717">
    <property type="entry name" value="R_switched_YjbE"/>
    <property type="match status" value="1"/>
</dbReference>
<accession>A0A6J4JFQ2</accession>
<dbReference type="AlphaFoldDB" id="A0A6J4JFQ2"/>
<feature type="transmembrane region" description="Helical" evidence="6">
    <location>
        <begin position="145"/>
        <end position="164"/>
    </location>
</feature>
<comment type="similarity">
    <text evidence="2">Belongs to the TerC family.</text>
</comment>